<protein>
    <submittedName>
        <fullName evidence="2">Uncharacterized protein</fullName>
    </submittedName>
</protein>
<proteinExistence type="predicted"/>
<feature type="region of interest" description="Disordered" evidence="1">
    <location>
        <begin position="144"/>
        <end position="166"/>
    </location>
</feature>
<keyword evidence="3" id="KW-1185">Reference proteome</keyword>
<name>A0AA39V185_9LECA</name>
<gene>
    <name evidence="2" type="ORF">JMJ35_005121</name>
</gene>
<comment type="caution">
    <text evidence="2">The sequence shown here is derived from an EMBL/GenBank/DDBJ whole genome shotgun (WGS) entry which is preliminary data.</text>
</comment>
<evidence type="ECO:0000313" key="2">
    <source>
        <dbReference type="EMBL" id="KAK0511993.1"/>
    </source>
</evidence>
<feature type="region of interest" description="Disordered" evidence="1">
    <location>
        <begin position="253"/>
        <end position="282"/>
    </location>
</feature>
<evidence type="ECO:0000313" key="3">
    <source>
        <dbReference type="Proteomes" id="UP001166286"/>
    </source>
</evidence>
<sequence length="721" mass="81853">MAILQSTRQTLTKSMPSIFDNKNSVWPDPEQSIGEECLSISGLRCWLPIGPALAAFEVLAKDLQDLLDKHKDALKQGEPKPRAVSFNMWMTGSKPESSSPTIVFSSKSPRQRTFAKALLKDSKLLDQYPGVRVKTLDRMPAIYQAGPHEPDTIETRRDSTDNVPKDGSEEAIFMVDDSRGSCGALIAFGRSRLATMGGILLINGTYYGISAQHGRYEFLEQPEDATNGGNSLCFDDDSDTEDSDLDDLIEITSSESISSHSDEGSPTLSFTSTTSPKDRIFEEPMNFPSMTELSLDHIPEVPSPSQPTYSSYPKISNLLPYERNELDYEVFKIDDPRYHRWNKIDIPSSGDLIRRIIPNKIARTPVECPVWAATGTTGCVQGTMMRQPHYIKMEDSETFQEMWAIKLDRNTKPGDSGAWVVDRAGQLYGHIVAGDPMLGLAFIIPACKIFEDINSRFGGETLLCPPQYVVQPYNPLNDCIKAEQRRLHLIRGKGTVPPTSVPTTNDFFPTECLLETRGSRLSKLSGRLRSIIQNHAPRSNQLFQFRRKPLTRSSLLNKSGKPLLEWPLRHIGHPQAFAPMNITQWFRYQLILFYTSQLTRLGIRKPRTMKDAFLFSYCHVWNTIVERYYNSDHYDFECFLRKNELLGLWDILWRDEKQVSDQLQLRYCRFGRMSSSVFLLAPPPCRTHQEVVETNIMWAVMYKCYGYATHDPTETSDKAIC</sequence>
<feature type="compositionally biased region" description="Low complexity" evidence="1">
    <location>
        <begin position="253"/>
        <end position="275"/>
    </location>
</feature>
<dbReference type="Proteomes" id="UP001166286">
    <property type="component" value="Unassembled WGS sequence"/>
</dbReference>
<accession>A0AA39V185</accession>
<organism evidence="2 3">
    <name type="scientific">Cladonia borealis</name>
    <dbReference type="NCBI Taxonomy" id="184061"/>
    <lineage>
        <taxon>Eukaryota</taxon>
        <taxon>Fungi</taxon>
        <taxon>Dikarya</taxon>
        <taxon>Ascomycota</taxon>
        <taxon>Pezizomycotina</taxon>
        <taxon>Lecanoromycetes</taxon>
        <taxon>OSLEUM clade</taxon>
        <taxon>Lecanoromycetidae</taxon>
        <taxon>Lecanorales</taxon>
        <taxon>Lecanorineae</taxon>
        <taxon>Cladoniaceae</taxon>
        <taxon>Cladonia</taxon>
    </lineage>
</organism>
<dbReference type="AlphaFoldDB" id="A0AA39V185"/>
<dbReference type="EMBL" id="JAFEKC020000011">
    <property type="protein sequence ID" value="KAK0511993.1"/>
    <property type="molecule type" value="Genomic_DNA"/>
</dbReference>
<evidence type="ECO:0000256" key="1">
    <source>
        <dbReference type="SAM" id="MobiDB-lite"/>
    </source>
</evidence>
<reference evidence="2" key="1">
    <citation type="submission" date="2023-03" db="EMBL/GenBank/DDBJ databases">
        <title>Complete genome of Cladonia borealis.</title>
        <authorList>
            <person name="Park H."/>
        </authorList>
    </citation>
    <scope>NUCLEOTIDE SEQUENCE</scope>
    <source>
        <strain evidence="2">ANT050790</strain>
    </source>
</reference>
<feature type="compositionally biased region" description="Basic and acidic residues" evidence="1">
    <location>
        <begin position="148"/>
        <end position="166"/>
    </location>
</feature>